<protein>
    <recommendedName>
        <fullName evidence="4">RRM domain-containing protein</fullName>
    </recommendedName>
</protein>
<dbReference type="Proteomes" id="UP000813463">
    <property type="component" value="Chromosome 1"/>
</dbReference>
<reference evidence="2" key="1">
    <citation type="journal article" date="2021" name="Nat. Commun.">
        <title>Genomic analyses provide insights into spinach domestication and the genetic basis of agronomic traits.</title>
        <authorList>
            <person name="Cai X."/>
            <person name="Sun X."/>
            <person name="Xu C."/>
            <person name="Sun H."/>
            <person name="Wang X."/>
            <person name="Ge C."/>
            <person name="Zhang Z."/>
            <person name="Wang Q."/>
            <person name="Fei Z."/>
            <person name="Jiao C."/>
            <person name="Wang Q."/>
        </authorList>
    </citation>
    <scope>NUCLEOTIDE SEQUENCE [LARGE SCALE GENOMIC DNA]</scope>
    <source>
        <strain evidence="2">cv. Varoflay</strain>
    </source>
</reference>
<evidence type="ECO:0000313" key="3">
    <source>
        <dbReference type="RefSeq" id="XP_021846964.1"/>
    </source>
</evidence>
<name>A0A9R0IF53_SPIOL</name>
<feature type="region of interest" description="Disordered" evidence="1">
    <location>
        <begin position="38"/>
        <end position="61"/>
    </location>
</feature>
<dbReference type="GeneID" id="110786702"/>
<reference evidence="3" key="2">
    <citation type="submission" date="2025-08" db="UniProtKB">
        <authorList>
            <consortium name="RefSeq"/>
        </authorList>
    </citation>
    <scope>IDENTIFICATION</scope>
    <source>
        <tissue evidence="3">Leaf</tissue>
    </source>
</reference>
<dbReference type="RefSeq" id="XP_021846964.1">
    <property type="nucleotide sequence ID" value="XM_021991272.2"/>
</dbReference>
<keyword evidence="2" id="KW-1185">Reference proteome</keyword>
<gene>
    <name evidence="3" type="primary">LOC110786702</name>
</gene>
<dbReference type="PANTHER" id="PTHR48167:SF2">
    <property type="entry name" value="EXPRESSED PROTEIN"/>
    <property type="match status" value="1"/>
</dbReference>
<dbReference type="AlphaFoldDB" id="A0A9R0IF53"/>
<evidence type="ECO:0000256" key="1">
    <source>
        <dbReference type="SAM" id="MobiDB-lite"/>
    </source>
</evidence>
<evidence type="ECO:0008006" key="4">
    <source>
        <dbReference type="Google" id="ProtNLM"/>
    </source>
</evidence>
<dbReference type="SUPFAM" id="SSF54928">
    <property type="entry name" value="RNA-binding domain, RBD"/>
    <property type="match status" value="1"/>
</dbReference>
<dbReference type="OrthoDB" id="2013327at2759"/>
<dbReference type="GO" id="GO:0003676">
    <property type="term" value="F:nucleic acid binding"/>
    <property type="evidence" value="ECO:0007669"/>
    <property type="project" value="InterPro"/>
</dbReference>
<proteinExistence type="predicted"/>
<dbReference type="PANTHER" id="PTHR48167">
    <property type="entry name" value="EXPRESSED PROTEIN"/>
    <property type="match status" value="1"/>
</dbReference>
<evidence type="ECO:0000313" key="2">
    <source>
        <dbReference type="Proteomes" id="UP000813463"/>
    </source>
</evidence>
<organism evidence="2 3">
    <name type="scientific">Spinacia oleracea</name>
    <name type="common">Spinach</name>
    <dbReference type="NCBI Taxonomy" id="3562"/>
    <lineage>
        <taxon>Eukaryota</taxon>
        <taxon>Viridiplantae</taxon>
        <taxon>Streptophyta</taxon>
        <taxon>Embryophyta</taxon>
        <taxon>Tracheophyta</taxon>
        <taxon>Spermatophyta</taxon>
        <taxon>Magnoliopsida</taxon>
        <taxon>eudicotyledons</taxon>
        <taxon>Gunneridae</taxon>
        <taxon>Pentapetalae</taxon>
        <taxon>Caryophyllales</taxon>
        <taxon>Chenopodiaceae</taxon>
        <taxon>Chenopodioideae</taxon>
        <taxon>Anserineae</taxon>
        <taxon>Spinacia</taxon>
    </lineage>
</organism>
<dbReference type="InterPro" id="IPR035979">
    <property type="entry name" value="RBD_domain_sf"/>
</dbReference>
<sequence>MNLSRGAQKLNQLLQSTNARSIQTLSPFLRDSLRHFSTGTEHQVQPQPPQSSTQHAPSLQPPSSGLVYGRLLGISSNTLKTDIINLFEGCKLTLDDIKVDYDRAYNPMAMLVQFSSMSHFGSAIRELTRKSRPFRLEKVVDHQKWDSVTPHNGRYVLFTGIPRNALLEDVERFLCGCNYEASSLDLFFTRTVDGPSRIAKVRFPSPIEAMNAVLKKNGSFCLNGRVAAQLIQ</sequence>
<dbReference type="KEGG" id="soe:110786702"/>
<accession>A0A9R0IF53</accession>